<dbReference type="InterPro" id="IPR036527">
    <property type="entry name" value="SCP2_sterol-bd_dom_sf"/>
</dbReference>
<evidence type="ECO:0000259" key="1">
    <source>
        <dbReference type="Pfam" id="PF02036"/>
    </source>
</evidence>
<dbReference type="Pfam" id="PF02036">
    <property type="entry name" value="SCP2"/>
    <property type="match status" value="1"/>
</dbReference>
<dbReference type="KEGG" id="ncu:F0U83_06500"/>
<protein>
    <submittedName>
        <fullName evidence="2">SCP2 sterol-binding domain-containing protein</fullName>
    </submittedName>
</protein>
<accession>A0A5P1RAR9</accession>
<dbReference type="GO" id="GO:0005829">
    <property type="term" value="C:cytosol"/>
    <property type="evidence" value="ECO:0007669"/>
    <property type="project" value="TreeGrafter"/>
</dbReference>
<proteinExistence type="predicted"/>
<name>A0A5P1RAR9_9GAMM</name>
<dbReference type="PANTHER" id="PTHR10094:SF25">
    <property type="entry name" value="SCP2 STEROL-BINDING DOMAIN-CONTAINING PROTEIN 1"/>
    <property type="match status" value="1"/>
</dbReference>
<dbReference type="SUPFAM" id="SSF55718">
    <property type="entry name" value="SCP-like"/>
    <property type="match status" value="1"/>
</dbReference>
<dbReference type="PANTHER" id="PTHR10094">
    <property type="entry name" value="STEROL CARRIER PROTEIN 2 SCP-2 FAMILY PROTEIN"/>
    <property type="match status" value="1"/>
</dbReference>
<gene>
    <name evidence="2" type="ORF">F0U83_06500</name>
</gene>
<keyword evidence="3" id="KW-1185">Reference proteome</keyword>
<dbReference type="Proteomes" id="UP000324760">
    <property type="component" value="Chromosome"/>
</dbReference>
<organism evidence="2 3">
    <name type="scientific">Neptunomonas concharum</name>
    <dbReference type="NCBI Taxonomy" id="1031538"/>
    <lineage>
        <taxon>Bacteria</taxon>
        <taxon>Pseudomonadati</taxon>
        <taxon>Pseudomonadota</taxon>
        <taxon>Gammaproteobacteria</taxon>
        <taxon>Oceanospirillales</taxon>
        <taxon>Oceanospirillaceae</taxon>
        <taxon>Neptunomonas</taxon>
    </lineage>
</organism>
<dbReference type="AlphaFoldDB" id="A0A5P1RAR9"/>
<evidence type="ECO:0000313" key="2">
    <source>
        <dbReference type="EMBL" id="QEQ96382.1"/>
    </source>
</evidence>
<evidence type="ECO:0000313" key="3">
    <source>
        <dbReference type="Proteomes" id="UP000324760"/>
    </source>
</evidence>
<dbReference type="Gene3D" id="3.30.1050.10">
    <property type="entry name" value="SCP2 sterol-binding domain"/>
    <property type="match status" value="1"/>
</dbReference>
<dbReference type="RefSeq" id="WP_138988495.1">
    <property type="nucleotide sequence ID" value="NZ_CP043869.1"/>
</dbReference>
<reference evidence="2 3" key="1">
    <citation type="journal article" date="2019" name="Biochem. Eng. J.">
        <title>Metabolic engineering of the marine bacteria Neptunomonas concharum for the production of acetoin and meso-2,3-butanediol from acetate.</title>
        <authorList>
            <person name="Li W."/>
            <person name="Pu N."/>
            <person name="Liu C.-X."/>
            <person name="Yuan Q.-P."/>
            <person name="Li Z.-J."/>
        </authorList>
    </citation>
    <scope>NUCLEOTIDE SEQUENCE [LARGE SCALE GENOMIC DNA]</scope>
    <source>
        <strain evidence="2 3">JCM17730</strain>
    </source>
</reference>
<feature type="domain" description="SCP2" evidence="1">
    <location>
        <begin position="19"/>
        <end position="106"/>
    </location>
</feature>
<dbReference type="EMBL" id="CP043869">
    <property type="protein sequence ID" value="QEQ96382.1"/>
    <property type="molecule type" value="Genomic_DNA"/>
</dbReference>
<dbReference type="InterPro" id="IPR003033">
    <property type="entry name" value="SCP2_sterol-bd_dom"/>
</dbReference>
<dbReference type="OrthoDB" id="9809312at2"/>
<sequence>MSSEITVAKVIEKLPSRFEPDAAKDLTVIYQFLLEDESDFYIEIDNQECSTFPGEHPDPSITLLMDADTFIQVVTGQQDGMSAFLKGQLRAEGNVMLATKLGKLFKKKS</sequence>